<evidence type="ECO:0000313" key="8">
    <source>
        <dbReference type="Proteomes" id="UP000240509"/>
    </source>
</evidence>
<dbReference type="InterPro" id="IPR009050">
    <property type="entry name" value="Globin-like_sf"/>
</dbReference>
<dbReference type="EMBL" id="PZJJ01000002">
    <property type="protein sequence ID" value="PTL40180.1"/>
    <property type="molecule type" value="Genomic_DNA"/>
</dbReference>
<dbReference type="GO" id="GO:0020037">
    <property type="term" value="F:heme binding"/>
    <property type="evidence" value="ECO:0007669"/>
    <property type="project" value="InterPro"/>
</dbReference>
<keyword evidence="8" id="KW-1185">Reference proteome</keyword>
<comment type="similarity">
    <text evidence="6">Belongs to the truncated hemoglobin family. Group II subfamily.</text>
</comment>
<accession>A0A2T4U9W6</accession>
<sequence length="133" mass="15343">MNEKYNVYDLLGPERLEEVVDLFYGHVSDHPDLKPIFPDDLTETKRKQTQFLTQFFGGPPLYTEEHGHPMLRARHMPFVITPARADAWLSCMAQALTEAEIEEPLRSAMFERLSFTARHMVNHSNNAARGDQN</sequence>
<dbReference type="AlphaFoldDB" id="A0A2T4U9W6"/>
<name>A0A2T4U9W6_9BACI</name>
<proteinExistence type="inferred from homology"/>
<gene>
    <name evidence="7" type="ORF">C6Y45_02025</name>
</gene>
<evidence type="ECO:0000313" key="7">
    <source>
        <dbReference type="EMBL" id="PTL40180.1"/>
    </source>
</evidence>
<comment type="caution">
    <text evidence="7">The sequence shown here is derived from an EMBL/GenBank/DDBJ whole genome shotgun (WGS) entry which is preliminary data.</text>
</comment>
<evidence type="ECO:0000256" key="5">
    <source>
        <dbReference type="ARBA" id="ARBA00023004"/>
    </source>
</evidence>
<dbReference type="PANTHER" id="PTHR47366">
    <property type="entry name" value="TWO-ON-TWO HEMOGLOBIN-3"/>
    <property type="match status" value="1"/>
</dbReference>
<dbReference type="OrthoDB" id="9790913at2"/>
<evidence type="ECO:0000256" key="6">
    <source>
        <dbReference type="ARBA" id="ARBA00034496"/>
    </source>
</evidence>
<dbReference type="PANTHER" id="PTHR47366:SF1">
    <property type="entry name" value="TWO-ON-TWO HEMOGLOBIN-3"/>
    <property type="match status" value="1"/>
</dbReference>
<evidence type="ECO:0000256" key="3">
    <source>
        <dbReference type="ARBA" id="ARBA00022617"/>
    </source>
</evidence>
<dbReference type="GO" id="GO:0005344">
    <property type="term" value="F:oxygen carrier activity"/>
    <property type="evidence" value="ECO:0007669"/>
    <property type="project" value="InterPro"/>
</dbReference>
<organism evidence="7 8">
    <name type="scientific">Alkalicoccus saliphilus</name>
    <dbReference type="NCBI Taxonomy" id="200989"/>
    <lineage>
        <taxon>Bacteria</taxon>
        <taxon>Bacillati</taxon>
        <taxon>Bacillota</taxon>
        <taxon>Bacilli</taxon>
        <taxon>Bacillales</taxon>
        <taxon>Bacillaceae</taxon>
        <taxon>Alkalicoccus</taxon>
    </lineage>
</organism>
<keyword evidence="4" id="KW-0479">Metal-binding</keyword>
<dbReference type="InterPro" id="IPR044203">
    <property type="entry name" value="GlbO/GLB3-like"/>
</dbReference>
<dbReference type="SUPFAM" id="SSF46458">
    <property type="entry name" value="Globin-like"/>
    <property type="match status" value="1"/>
</dbReference>
<dbReference type="Gene3D" id="1.10.490.10">
    <property type="entry name" value="Globins"/>
    <property type="match status" value="1"/>
</dbReference>
<comment type="cofactor">
    <cofactor evidence="1">
        <name>heme</name>
        <dbReference type="ChEBI" id="CHEBI:30413"/>
    </cofactor>
</comment>
<dbReference type="PROSITE" id="PS01213">
    <property type="entry name" value="GLOBIN_FAM_2"/>
    <property type="match status" value="1"/>
</dbReference>
<evidence type="ECO:0000256" key="4">
    <source>
        <dbReference type="ARBA" id="ARBA00022723"/>
    </source>
</evidence>
<dbReference type="InterPro" id="IPR019795">
    <property type="entry name" value="Globin_bac-like_CS"/>
</dbReference>
<keyword evidence="5" id="KW-0408">Iron</keyword>
<dbReference type="Pfam" id="PF01152">
    <property type="entry name" value="Bac_globin"/>
    <property type="match status" value="1"/>
</dbReference>
<evidence type="ECO:0000256" key="1">
    <source>
        <dbReference type="ARBA" id="ARBA00001971"/>
    </source>
</evidence>
<dbReference type="GO" id="GO:0019825">
    <property type="term" value="F:oxygen binding"/>
    <property type="evidence" value="ECO:0007669"/>
    <property type="project" value="InterPro"/>
</dbReference>
<keyword evidence="2" id="KW-0813">Transport</keyword>
<evidence type="ECO:0000256" key="2">
    <source>
        <dbReference type="ARBA" id="ARBA00022448"/>
    </source>
</evidence>
<dbReference type="RefSeq" id="WP_107583357.1">
    <property type="nucleotide sequence ID" value="NZ_PZJJ01000002.1"/>
</dbReference>
<protein>
    <submittedName>
        <fullName evidence="7">Globin</fullName>
    </submittedName>
</protein>
<dbReference type="InterPro" id="IPR012292">
    <property type="entry name" value="Globin/Proto"/>
</dbReference>
<dbReference type="GO" id="GO:0046872">
    <property type="term" value="F:metal ion binding"/>
    <property type="evidence" value="ECO:0007669"/>
    <property type="project" value="UniProtKB-KW"/>
</dbReference>
<reference evidence="7 8" key="1">
    <citation type="submission" date="2018-03" db="EMBL/GenBank/DDBJ databases">
        <title>Alkalicoccus saliphilus sp. nov., isolated from a mineral pool.</title>
        <authorList>
            <person name="Zhao B."/>
        </authorList>
    </citation>
    <scope>NUCLEOTIDE SEQUENCE [LARGE SCALE GENOMIC DNA]</scope>
    <source>
        <strain evidence="7 8">6AG</strain>
    </source>
</reference>
<dbReference type="Proteomes" id="UP000240509">
    <property type="component" value="Unassembled WGS sequence"/>
</dbReference>
<dbReference type="InterPro" id="IPR001486">
    <property type="entry name" value="Hemoglobin_trunc"/>
</dbReference>
<keyword evidence="3" id="KW-0349">Heme</keyword>
<dbReference type="FunFam" id="1.10.490.10:FF:000004">
    <property type="entry name" value="Group 2 hemoglobin yjbI"/>
    <property type="match status" value="1"/>
</dbReference>